<keyword evidence="3 8" id="KW-0436">Ligase</keyword>
<dbReference type="GO" id="GO:0032267">
    <property type="term" value="F:tRNA(Ile)-lysidine synthase activity"/>
    <property type="evidence" value="ECO:0007669"/>
    <property type="project" value="UniProtKB-EC"/>
</dbReference>
<dbReference type="SUPFAM" id="SSF82829">
    <property type="entry name" value="MesJ substrate recognition domain-like"/>
    <property type="match status" value="1"/>
</dbReference>
<dbReference type="RefSeq" id="WP_012871259.1">
    <property type="nucleotide sequence ID" value="NC_013523.1"/>
</dbReference>
<name>D1C1U5_SPHTD</name>
<evidence type="ECO:0000256" key="1">
    <source>
        <dbReference type="ARBA" id="ARBA00004496"/>
    </source>
</evidence>
<evidence type="ECO:0000313" key="10">
    <source>
        <dbReference type="EMBL" id="ACZ38212.1"/>
    </source>
</evidence>
<reference evidence="10 11" key="2">
    <citation type="journal article" date="2010" name="Stand. Genomic Sci.">
        <title>Complete genome sequence of Desulfohalobium retbaense type strain (HR(100)).</title>
        <authorList>
            <person name="Spring S."/>
            <person name="Nolan M."/>
            <person name="Lapidus A."/>
            <person name="Glavina Del Rio T."/>
            <person name="Copeland A."/>
            <person name="Tice H."/>
            <person name="Cheng J.F."/>
            <person name="Lucas S."/>
            <person name="Land M."/>
            <person name="Chen F."/>
            <person name="Bruce D."/>
            <person name="Goodwin L."/>
            <person name="Pitluck S."/>
            <person name="Ivanova N."/>
            <person name="Mavromatis K."/>
            <person name="Mikhailova N."/>
            <person name="Pati A."/>
            <person name="Chen A."/>
            <person name="Palaniappan K."/>
            <person name="Hauser L."/>
            <person name="Chang Y.J."/>
            <person name="Jeffries C.D."/>
            <person name="Munk C."/>
            <person name="Kiss H."/>
            <person name="Chain P."/>
            <person name="Han C."/>
            <person name="Brettin T."/>
            <person name="Detter J.C."/>
            <person name="Schuler E."/>
            <person name="Goker M."/>
            <person name="Rohde M."/>
            <person name="Bristow J."/>
            <person name="Eisen J.A."/>
            <person name="Markowitz V."/>
            <person name="Hugenholtz P."/>
            <person name="Kyrpides N.C."/>
            <person name="Klenk H.P."/>
        </authorList>
    </citation>
    <scope>NUCLEOTIDE SEQUENCE [LARGE SCALE GENOMIC DNA]</scope>
    <source>
        <strain evidence="11">ATCC 49802 / DSM 20745 / S 6022</strain>
    </source>
</reference>
<dbReference type="Gene3D" id="3.40.50.620">
    <property type="entry name" value="HUPs"/>
    <property type="match status" value="1"/>
</dbReference>
<dbReference type="InterPro" id="IPR012094">
    <property type="entry name" value="tRNA_Ile_lys_synt"/>
</dbReference>
<dbReference type="AlphaFoldDB" id="D1C1U5"/>
<dbReference type="NCBIfam" id="TIGR02432">
    <property type="entry name" value="lysidine_TilS_N"/>
    <property type="match status" value="1"/>
</dbReference>
<dbReference type="InterPro" id="IPR012795">
    <property type="entry name" value="tRNA_Ile_lys_synt_N"/>
</dbReference>
<dbReference type="OrthoDB" id="9807403at2"/>
<dbReference type="PANTHER" id="PTHR43033:SF1">
    <property type="entry name" value="TRNA(ILE)-LYSIDINE SYNTHASE-RELATED"/>
    <property type="match status" value="1"/>
</dbReference>
<dbReference type="SUPFAM" id="SSF56037">
    <property type="entry name" value="PheT/TilS domain"/>
    <property type="match status" value="1"/>
</dbReference>
<dbReference type="PANTHER" id="PTHR43033">
    <property type="entry name" value="TRNA(ILE)-LYSIDINE SYNTHASE-RELATED"/>
    <property type="match status" value="1"/>
</dbReference>
<keyword evidence="2 8" id="KW-0963">Cytoplasm</keyword>
<evidence type="ECO:0000256" key="4">
    <source>
        <dbReference type="ARBA" id="ARBA00022694"/>
    </source>
</evidence>
<reference evidence="11" key="1">
    <citation type="submission" date="2009-11" db="EMBL/GenBank/DDBJ databases">
        <title>The complete chromosome 1 of Sphaerobacter thermophilus DSM 20745.</title>
        <authorList>
            <person name="Lucas S."/>
            <person name="Copeland A."/>
            <person name="Lapidus A."/>
            <person name="Glavina del Rio T."/>
            <person name="Dalin E."/>
            <person name="Tice H."/>
            <person name="Bruce D."/>
            <person name="Goodwin L."/>
            <person name="Pitluck S."/>
            <person name="Kyrpides N."/>
            <person name="Mavromatis K."/>
            <person name="Ivanova N."/>
            <person name="Mikhailova N."/>
            <person name="LaButti K.M."/>
            <person name="Clum A."/>
            <person name="Sun H.I."/>
            <person name="Brettin T."/>
            <person name="Detter J.C."/>
            <person name="Han C."/>
            <person name="Larimer F."/>
            <person name="Land M."/>
            <person name="Hauser L."/>
            <person name="Markowitz V."/>
            <person name="Cheng J.F."/>
            <person name="Hugenholtz P."/>
            <person name="Woyke T."/>
            <person name="Wu D."/>
            <person name="Steenblock K."/>
            <person name="Schneider S."/>
            <person name="Pukall R."/>
            <person name="Goeker M."/>
            <person name="Klenk H.P."/>
            <person name="Eisen J.A."/>
        </authorList>
    </citation>
    <scope>NUCLEOTIDE SEQUENCE [LARGE SCALE GENOMIC DNA]</scope>
    <source>
        <strain evidence="11">ATCC 49802 / DSM 20745 / S 6022</strain>
    </source>
</reference>
<dbReference type="Pfam" id="PF11734">
    <property type="entry name" value="TilS_C"/>
    <property type="match status" value="1"/>
</dbReference>
<gene>
    <name evidence="8" type="primary">tilS</name>
    <name evidence="10" type="ordered locus">Sthe_0775</name>
</gene>
<dbReference type="Gene3D" id="1.20.59.20">
    <property type="match status" value="1"/>
</dbReference>
<dbReference type="GO" id="GO:0006400">
    <property type="term" value="P:tRNA modification"/>
    <property type="evidence" value="ECO:0007669"/>
    <property type="project" value="UniProtKB-UniRule"/>
</dbReference>
<dbReference type="SMART" id="SM00977">
    <property type="entry name" value="TilS_C"/>
    <property type="match status" value="1"/>
</dbReference>
<accession>D1C1U5</accession>
<evidence type="ECO:0000256" key="5">
    <source>
        <dbReference type="ARBA" id="ARBA00022741"/>
    </source>
</evidence>
<evidence type="ECO:0000256" key="2">
    <source>
        <dbReference type="ARBA" id="ARBA00022490"/>
    </source>
</evidence>
<dbReference type="STRING" id="479434.Sthe_0775"/>
<sequence>MAAVVVASFERHVQAAVERAGLGPDDCVLIGFSGGADSLALTASLQAIHAAGRGPRPLALHVNHRLRPEADADAERAVALGEAMGVPVTVVPVDVGAWDRVLREGTESAARAARYAALASAAREWGVRWVAVAHTANDQAETVLLRLARGAGLDGLAGMREQSHRPVPLDPDESEVVPLWLLRPLLGLTRAQVERYVRARGLVPIEDASNVSPVYRRNLVRHSVLPELERVAPGVIETIARTATLLADDAAYLQAAAEAAGADIVGRAGRLVTVAREPLRNLHPALQRRVLILAAREAGVDPAGPTAERVEALRRAAVEGAVGRVIEVGGGVGAWVDYASLALGPLESLEEDLRRASGRPLMPAGSVEPLRAGTEIDLPLLNGWRLRGRVGPGDWCLRTRRAGDRVAVSRGRHRSLQDFLVDAKVAAYLRDWLPLLERDGLIVWVAGVPSLSFDDAGTTLRCERLEGD</sequence>
<dbReference type="Pfam" id="PF01171">
    <property type="entry name" value="ATP_bind_3"/>
    <property type="match status" value="1"/>
</dbReference>
<comment type="function">
    <text evidence="8">Ligates lysine onto the cytidine present at position 34 of the AUA codon-specific tRNA(Ile) that contains the anticodon CAU, in an ATP-dependent manner. Cytidine is converted to lysidine, thus changing the amino acid specificity of the tRNA from methionine to isoleucine.</text>
</comment>
<dbReference type="CDD" id="cd01992">
    <property type="entry name" value="TilS_N"/>
    <property type="match status" value="1"/>
</dbReference>
<feature type="binding site" evidence="8">
    <location>
        <begin position="33"/>
        <end position="38"/>
    </location>
    <ligand>
        <name>ATP</name>
        <dbReference type="ChEBI" id="CHEBI:30616"/>
    </ligand>
</feature>
<dbReference type="HOGENOM" id="CLU_018869_0_1_0"/>
<dbReference type="GO" id="GO:0005524">
    <property type="term" value="F:ATP binding"/>
    <property type="evidence" value="ECO:0007669"/>
    <property type="project" value="UniProtKB-UniRule"/>
</dbReference>
<keyword evidence="11" id="KW-1185">Reference proteome</keyword>
<evidence type="ECO:0000256" key="6">
    <source>
        <dbReference type="ARBA" id="ARBA00022840"/>
    </source>
</evidence>
<evidence type="ECO:0000256" key="7">
    <source>
        <dbReference type="ARBA" id="ARBA00048539"/>
    </source>
</evidence>
<keyword evidence="4 8" id="KW-0819">tRNA processing</keyword>
<dbReference type="SUPFAM" id="SSF52402">
    <property type="entry name" value="Adenine nucleotide alpha hydrolases-like"/>
    <property type="match status" value="1"/>
</dbReference>
<evidence type="ECO:0000313" key="11">
    <source>
        <dbReference type="Proteomes" id="UP000002027"/>
    </source>
</evidence>
<dbReference type="GO" id="GO:0005737">
    <property type="term" value="C:cytoplasm"/>
    <property type="evidence" value="ECO:0007669"/>
    <property type="project" value="UniProtKB-SubCell"/>
</dbReference>
<proteinExistence type="inferred from homology"/>
<dbReference type="eggNOG" id="COG0037">
    <property type="taxonomic scope" value="Bacteria"/>
</dbReference>
<organism evidence="10 11">
    <name type="scientific">Sphaerobacter thermophilus (strain ATCC 49802 / DSM 20745 / KCCM 41009 / NCIMB 13125 / S 6022)</name>
    <dbReference type="NCBI Taxonomy" id="479434"/>
    <lineage>
        <taxon>Bacteria</taxon>
        <taxon>Pseudomonadati</taxon>
        <taxon>Thermomicrobiota</taxon>
        <taxon>Thermomicrobia</taxon>
        <taxon>Sphaerobacterales</taxon>
        <taxon>Sphaerobacterineae</taxon>
        <taxon>Sphaerobacteraceae</taxon>
        <taxon>Sphaerobacter</taxon>
    </lineage>
</organism>
<dbReference type="HAMAP" id="MF_01161">
    <property type="entry name" value="tRNA_Ile_lys_synt"/>
    <property type="match status" value="1"/>
</dbReference>
<dbReference type="InterPro" id="IPR015262">
    <property type="entry name" value="tRNA_Ile_lys_synt_subst-bd"/>
</dbReference>
<comment type="domain">
    <text evidence="8">The N-terminal region contains the highly conserved SGGXDS motif, predicted to be a P-loop motif involved in ATP binding.</text>
</comment>
<dbReference type="InterPro" id="IPR011063">
    <property type="entry name" value="TilS/TtcA_N"/>
</dbReference>
<protein>
    <recommendedName>
        <fullName evidence="8">tRNA(Ile)-lysidine synthase</fullName>
        <ecNumber evidence="8">6.3.4.19</ecNumber>
    </recommendedName>
    <alternativeName>
        <fullName evidence="8">tRNA(Ile)-2-lysyl-cytidine synthase</fullName>
    </alternativeName>
    <alternativeName>
        <fullName evidence="8">tRNA(Ile)-lysidine synthetase</fullName>
    </alternativeName>
</protein>
<dbReference type="NCBIfam" id="TIGR02433">
    <property type="entry name" value="lysidine_TilS_C"/>
    <property type="match status" value="1"/>
</dbReference>
<comment type="similarity">
    <text evidence="8">Belongs to the tRNA(Ile)-lysidine synthase family.</text>
</comment>
<dbReference type="InterPro" id="IPR012796">
    <property type="entry name" value="Lysidine-tRNA-synth_C"/>
</dbReference>
<dbReference type="EMBL" id="CP001823">
    <property type="protein sequence ID" value="ACZ38212.1"/>
    <property type="molecule type" value="Genomic_DNA"/>
</dbReference>
<dbReference type="KEGG" id="sti:Sthe_0775"/>
<comment type="subcellular location">
    <subcellularLocation>
        <location evidence="1 8">Cytoplasm</location>
    </subcellularLocation>
</comment>
<feature type="domain" description="Lysidine-tRNA(Ile) synthetase C-terminal" evidence="9">
    <location>
        <begin position="395"/>
        <end position="465"/>
    </location>
</feature>
<dbReference type="Proteomes" id="UP000002027">
    <property type="component" value="Chromosome 1"/>
</dbReference>
<evidence type="ECO:0000256" key="3">
    <source>
        <dbReference type="ARBA" id="ARBA00022598"/>
    </source>
</evidence>
<dbReference type="FunCoup" id="D1C1U5">
    <property type="interactions" value="131"/>
</dbReference>
<dbReference type="InterPro" id="IPR014729">
    <property type="entry name" value="Rossmann-like_a/b/a_fold"/>
</dbReference>
<evidence type="ECO:0000256" key="8">
    <source>
        <dbReference type="HAMAP-Rule" id="MF_01161"/>
    </source>
</evidence>
<dbReference type="InParanoid" id="D1C1U5"/>
<dbReference type="EC" id="6.3.4.19" evidence="8"/>
<keyword evidence="5 8" id="KW-0547">Nucleotide-binding</keyword>
<keyword evidence="6 8" id="KW-0067">ATP-binding</keyword>
<dbReference type="Pfam" id="PF09179">
    <property type="entry name" value="TilS"/>
    <property type="match status" value="1"/>
</dbReference>
<comment type="catalytic activity">
    <reaction evidence="7 8">
        <text>cytidine(34) in tRNA(Ile2) + L-lysine + ATP = lysidine(34) in tRNA(Ile2) + AMP + diphosphate + H(+)</text>
        <dbReference type="Rhea" id="RHEA:43744"/>
        <dbReference type="Rhea" id="RHEA-COMP:10625"/>
        <dbReference type="Rhea" id="RHEA-COMP:10670"/>
        <dbReference type="ChEBI" id="CHEBI:15378"/>
        <dbReference type="ChEBI" id="CHEBI:30616"/>
        <dbReference type="ChEBI" id="CHEBI:32551"/>
        <dbReference type="ChEBI" id="CHEBI:33019"/>
        <dbReference type="ChEBI" id="CHEBI:82748"/>
        <dbReference type="ChEBI" id="CHEBI:83665"/>
        <dbReference type="ChEBI" id="CHEBI:456215"/>
        <dbReference type="EC" id="6.3.4.19"/>
    </reaction>
</comment>
<evidence type="ECO:0000259" key="9">
    <source>
        <dbReference type="SMART" id="SM00977"/>
    </source>
</evidence>